<dbReference type="OrthoDB" id="256991at2157"/>
<sequence length="199" mass="20773">MRRETAVILLLIAVVLLPMWYVALTSGTEGGGIGVGTGAEPVAVNTSSDLQPASGYLPGPVEVGVNQAGVVAWVALLGMVGVMVGTKRFLDRISHLGDSVVADGGHATVSVPPYMETESRRILDYVPAVSSRTGLLVVALLSWVDVSFAALLALEGLGPARTQFLGTYAGMLFLSLALTVLAYTAYFVPSITVAETRDH</sequence>
<dbReference type="RefSeq" id="WP_004042787.1">
    <property type="nucleotide sequence ID" value="NC_013967.1"/>
</dbReference>
<keyword evidence="1" id="KW-0472">Membrane</keyword>
<gene>
    <name evidence="2" type="ORF">C498_08560</name>
</gene>
<comment type="caution">
    <text evidence="2">The sequence shown here is derived from an EMBL/GenBank/DDBJ whole genome shotgun (WGS) entry which is preliminary data.</text>
</comment>
<feature type="transmembrane region" description="Helical" evidence="1">
    <location>
        <begin position="135"/>
        <end position="154"/>
    </location>
</feature>
<reference evidence="2 3" key="2">
    <citation type="journal article" date="2014" name="PLoS Genet.">
        <title>Phylogenetically driven sequencing of extremely halophilic archaea reveals strategies for static and dynamic osmo-response.</title>
        <authorList>
            <person name="Becker E.A."/>
            <person name="Seitzer P.M."/>
            <person name="Tritt A."/>
            <person name="Larsen D."/>
            <person name="Krusor M."/>
            <person name="Yao A.I."/>
            <person name="Wu D."/>
            <person name="Madern D."/>
            <person name="Eisen J.A."/>
            <person name="Darling A.E."/>
            <person name="Facciotti M.T."/>
        </authorList>
    </citation>
    <scope>NUCLEOTIDE SEQUENCE [LARGE SCALE GENOMIC DNA]</scope>
    <source>
        <strain evidence="3">ATCC 29605 / DSM 3757 / JCM 8879 / NBRC 14742 / NCIMB 2012 / VKM B-1768 / DS2</strain>
    </source>
</reference>
<accession>A0A384L769</accession>
<evidence type="ECO:0000313" key="3">
    <source>
        <dbReference type="Proteomes" id="UP000011532"/>
    </source>
</evidence>
<reference evidence="3" key="1">
    <citation type="submission" date="2012-11" db="EMBL/GenBank/DDBJ databases">
        <authorList>
            <person name="Becker E.A."/>
            <person name="Seitzer P."/>
            <person name="Tritt A."/>
            <person name="Larsen D."/>
            <person name="Yao A."/>
            <person name="Wu D."/>
            <person name="Darling A."/>
            <person name="Eisen J.A."/>
            <person name="Facciotti M.T."/>
        </authorList>
    </citation>
    <scope>NUCLEOTIDE SEQUENCE [LARGE SCALE GENOMIC DNA]</scope>
    <source>
        <strain evidence="3">ATCC 29605 / DSM 3757 / JCM 8879 / NBRC 14742 / NCIMB 2012 / VKM B-1768 / DS2</strain>
    </source>
</reference>
<evidence type="ECO:0000256" key="1">
    <source>
        <dbReference type="SAM" id="Phobius"/>
    </source>
</evidence>
<keyword evidence="1" id="KW-1133">Transmembrane helix</keyword>
<keyword evidence="1" id="KW-0812">Transmembrane</keyword>
<dbReference type="AlphaFoldDB" id="A0A384L769"/>
<protein>
    <submittedName>
        <fullName evidence="2">Uncharacterized protein</fullName>
    </submittedName>
</protein>
<dbReference type="Proteomes" id="UP000011532">
    <property type="component" value="Unassembled WGS sequence"/>
</dbReference>
<name>A0A384L769_HALVD</name>
<proteinExistence type="predicted"/>
<dbReference type="GeneID" id="300252104"/>
<dbReference type="EMBL" id="AOHU01000046">
    <property type="protein sequence ID" value="ELY32563.1"/>
    <property type="molecule type" value="Genomic_DNA"/>
</dbReference>
<feature type="transmembrane region" description="Helical" evidence="1">
    <location>
        <begin position="166"/>
        <end position="188"/>
    </location>
</feature>
<evidence type="ECO:0000313" key="2">
    <source>
        <dbReference type="EMBL" id="ELY32563.1"/>
    </source>
</evidence>
<feature type="transmembrane region" description="Helical" evidence="1">
    <location>
        <begin position="65"/>
        <end position="85"/>
    </location>
</feature>
<organism evidence="2 3">
    <name type="scientific">Haloferax volcanii (strain ATCC 29605 / DSM 3757 / JCM 8879 / NBRC 14742 / NCIMB 2012 / VKM B-1768 / DS2)</name>
    <name type="common">Halobacterium volcanii</name>
    <dbReference type="NCBI Taxonomy" id="309800"/>
    <lineage>
        <taxon>Archaea</taxon>
        <taxon>Methanobacteriati</taxon>
        <taxon>Methanobacteriota</taxon>
        <taxon>Stenosarchaea group</taxon>
        <taxon>Halobacteria</taxon>
        <taxon>Halobacteriales</taxon>
        <taxon>Haloferacaceae</taxon>
        <taxon>Haloferax</taxon>
    </lineage>
</organism>